<dbReference type="PANTHER" id="PTHR42793">
    <property type="entry name" value="COA BINDING DOMAIN CONTAINING PROTEIN"/>
    <property type="match status" value="1"/>
</dbReference>
<dbReference type="Gene3D" id="3.40.630.30">
    <property type="match status" value="1"/>
</dbReference>
<dbReference type="InterPro" id="IPR003781">
    <property type="entry name" value="CoA-bd"/>
</dbReference>
<accession>A0ABW2AS98</accession>
<dbReference type="RefSeq" id="WP_377821456.1">
    <property type="nucleotide sequence ID" value="NZ_JBHSWJ010000002.1"/>
</dbReference>
<dbReference type="Proteomes" id="UP001596356">
    <property type="component" value="Unassembled WGS sequence"/>
</dbReference>
<dbReference type="SUPFAM" id="SSF55729">
    <property type="entry name" value="Acyl-CoA N-acyltransferases (Nat)"/>
    <property type="match status" value="1"/>
</dbReference>
<dbReference type="Gene3D" id="3.40.50.720">
    <property type="entry name" value="NAD(P)-binding Rossmann-like Domain"/>
    <property type="match status" value="1"/>
</dbReference>
<keyword evidence="2" id="KW-0012">Acyltransferase</keyword>
<evidence type="ECO:0000313" key="2">
    <source>
        <dbReference type="EMBL" id="MFC6713586.1"/>
    </source>
</evidence>
<sequence>MTDYPQHWEADVVLRDGSVAQVRPIKPSDGDALRAFHDAQSPESTYLRFFAPMKHLSDKDVHRFTHVDYVNRVALVLRSGDRLVGVGRFDRFDDGRKAEVAFNVADSFQGRGVGSVLLEHLAAIGLELGVEEFVADVLPQNIKMLSVFTEAGYAVKRAFEDGVVALSFPIEPTSASRQVVVAREQRAEATSLKALLTPQSVAVVGVSEKQDRLGRRVWQQVADGGYTGTLYAVNSSVHQSIPGVTIYQRVTDLPEPVDLVVIAVPAGATLAVIDDCATLGARSVTVLSEGFAEAGEQGCGCSGNSCGERATAGCGCWGPTPSA</sequence>
<dbReference type="GO" id="GO:0016746">
    <property type="term" value="F:acyltransferase activity"/>
    <property type="evidence" value="ECO:0007669"/>
    <property type="project" value="UniProtKB-KW"/>
</dbReference>
<protein>
    <submittedName>
        <fullName evidence="2">GNAT family N-acetyltransferase</fullName>
        <ecNumber evidence="2">2.3.1.-</ecNumber>
    </submittedName>
</protein>
<dbReference type="EC" id="2.3.1.-" evidence="2"/>
<dbReference type="InterPro" id="IPR036291">
    <property type="entry name" value="NAD(P)-bd_dom_sf"/>
</dbReference>
<evidence type="ECO:0000313" key="3">
    <source>
        <dbReference type="Proteomes" id="UP001596356"/>
    </source>
</evidence>
<dbReference type="InterPro" id="IPR000182">
    <property type="entry name" value="GNAT_dom"/>
</dbReference>
<dbReference type="EMBL" id="JBHSWJ010000002">
    <property type="protein sequence ID" value="MFC6713586.1"/>
    <property type="molecule type" value="Genomic_DNA"/>
</dbReference>
<feature type="domain" description="N-acetyltransferase" evidence="1">
    <location>
        <begin position="20"/>
        <end position="171"/>
    </location>
</feature>
<organism evidence="2 3">
    <name type="scientific">Branchiibius cervicis</name>
    <dbReference type="NCBI Taxonomy" id="908252"/>
    <lineage>
        <taxon>Bacteria</taxon>
        <taxon>Bacillati</taxon>
        <taxon>Actinomycetota</taxon>
        <taxon>Actinomycetes</taxon>
        <taxon>Micrococcales</taxon>
        <taxon>Dermacoccaceae</taxon>
        <taxon>Branchiibius</taxon>
    </lineage>
</organism>
<dbReference type="Pfam" id="PF13380">
    <property type="entry name" value="CoA_binding_2"/>
    <property type="match status" value="1"/>
</dbReference>
<dbReference type="SMART" id="SM00881">
    <property type="entry name" value="CoA_binding"/>
    <property type="match status" value="1"/>
</dbReference>
<name>A0ABW2AS98_9MICO</name>
<dbReference type="Pfam" id="PF00583">
    <property type="entry name" value="Acetyltransf_1"/>
    <property type="match status" value="1"/>
</dbReference>
<dbReference type="InterPro" id="IPR016181">
    <property type="entry name" value="Acyl_CoA_acyltransferase"/>
</dbReference>
<proteinExistence type="predicted"/>
<comment type="caution">
    <text evidence="2">The sequence shown here is derived from an EMBL/GenBank/DDBJ whole genome shotgun (WGS) entry which is preliminary data.</text>
</comment>
<keyword evidence="3" id="KW-1185">Reference proteome</keyword>
<dbReference type="PROSITE" id="PS51186">
    <property type="entry name" value="GNAT"/>
    <property type="match status" value="1"/>
</dbReference>
<keyword evidence="2" id="KW-0808">Transferase</keyword>
<evidence type="ECO:0000259" key="1">
    <source>
        <dbReference type="PROSITE" id="PS51186"/>
    </source>
</evidence>
<dbReference type="SUPFAM" id="SSF51735">
    <property type="entry name" value="NAD(P)-binding Rossmann-fold domains"/>
    <property type="match status" value="1"/>
</dbReference>
<dbReference type="PANTHER" id="PTHR42793:SF1">
    <property type="entry name" value="PEPTIDYL-LYSINE N-ACETYLTRANSFERASE PATZ"/>
    <property type="match status" value="1"/>
</dbReference>
<reference evidence="3" key="1">
    <citation type="journal article" date="2019" name="Int. J. Syst. Evol. Microbiol.">
        <title>The Global Catalogue of Microorganisms (GCM) 10K type strain sequencing project: providing services to taxonomists for standard genome sequencing and annotation.</title>
        <authorList>
            <consortium name="The Broad Institute Genomics Platform"/>
            <consortium name="The Broad Institute Genome Sequencing Center for Infectious Disease"/>
            <person name="Wu L."/>
            <person name="Ma J."/>
        </authorList>
    </citation>
    <scope>NUCLEOTIDE SEQUENCE [LARGE SCALE GENOMIC DNA]</scope>
    <source>
        <strain evidence="3">NBRC 106593</strain>
    </source>
</reference>
<gene>
    <name evidence="2" type="ORF">ACFQBT_06950</name>
</gene>
<dbReference type="CDD" id="cd04301">
    <property type="entry name" value="NAT_SF"/>
    <property type="match status" value="1"/>
</dbReference>